<sequence>MEQTTPPEPDPSLVLDEEISKLRSEIQNLTKRRRVLSASLLSTNAVQSALGRQNASDSNPSLVPVVLDSQNHALSNHHRAVFSTTSFPFKDPSPHSRSQNLLGIRIDICTRGGRYSKPYYLLLKRAHSDQKLLRVHRHTIPAFIPLNQLERRYLAVPDVDFELQQALKAKPGKQDLKRFVRQLRRELVAWHLRRDAIAWLREELGIDKVECVRDSQGSDSLAVKLGISSITPASLETRYLRFEWRDGRVGQIQLSSQGLVERAVVVSSEGRDMTTENLFLRGDRRIETAVQRLLDANMTG</sequence>
<feature type="coiled-coil region" evidence="7">
    <location>
        <begin position="12"/>
        <end position="39"/>
    </location>
</feature>
<keyword evidence="6" id="KW-0137">Centromere</keyword>
<dbReference type="PANTHER" id="PTHR14582:SF1">
    <property type="entry name" value="CENTROMERE PROTEIN O"/>
    <property type="match status" value="1"/>
</dbReference>
<reference evidence="9" key="3">
    <citation type="journal article" date="2010" name="Genome Res.">
        <title>Population genomic sequencing of Coccidioides fungi reveals recent hybridization and transposon control.</title>
        <authorList>
            <person name="Neafsey D.E."/>
            <person name="Barker B.M."/>
            <person name="Sharpton T.J."/>
            <person name="Stajich J.E."/>
            <person name="Park D.J."/>
            <person name="Whiston E."/>
            <person name="Hung C.-Y."/>
            <person name="McMahan C."/>
            <person name="White J."/>
            <person name="Sykes S."/>
            <person name="Heiman D."/>
            <person name="Young S."/>
            <person name="Zeng Q."/>
            <person name="Abouelleil A."/>
            <person name="Aftuck L."/>
            <person name="Bessette D."/>
            <person name="Brown A."/>
            <person name="FitzGerald M."/>
            <person name="Lui A."/>
            <person name="Macdonald J.P."/>
            <person name="Priest M."/>
            <person name="Orbach M.J."/>
            <person name="Galgiani J.N."/>
            <person name="Kirkland T.N."/>
            <person name="Cole G.T."/>
            <person name="Birren B.W."/>
            <person name="Henn M.R."/>
            <person name="Taylor J.W."/>
            <person name="Rounsley S.D."/>
        </authorList>
    </citation>
    <scope>NUCLEOTIDE SEQUENCE [LARGE SCALE GENOMIC DNA]</scope>
    <source>
        <strain evidence="9">RMSCC 3488</strain>
    </source>
</reference>
<evidence type="ECO:0000256" key="1">
    <source>
        <dbReference type="ARBA" id="ARBA00004123"/>
    </source>
</evidence>
<evidence type="ECO:0000256" key="4">
    <source>
        <dbReference type="ARBA" id="ARBA00022454"/>
    </source>
</evidence>
<keyword evidence="5" id="KW-0539">Nucleus</keyword>
<dbReference type="Pfam" id="PF09496">
    <property type="entry name" value="CENP-O"/>
    <property type="match status" value="1"/>
</dbReference>
<gene>
    <name evidence="8" type="ORF">CPAG_02567</name>
</gene>
<dbReference type="VEuPathDB" id="FungiDB:CPAG_02567"/>
<dbReference type="OrthoDB" id="10050372at2759"/>
<evidence type="ECO:0000256" key="2">
    <source>
        <dbReference type="ARBA" id="ARBA00004584"/>
    </source>
</evidence>
<dbReference type="CDD" id="cd23830">
    <property type="entry name" value="DRWD-N_Mcm21"/>
    <property type="match status" value="1"/>
</dbReference>
<organism evidence="8 9">
    <name type="scientific">Coccidioides posadasii RMSCC 3488</name>
    <dbReference type="NCBI Taxonomy" id="454284"/>
    <lineage>
        <taxon>Eukaryota</taxon>
        <taxon>Fungi</taxon>
        <taxon>Dikarya</taxon>
        <taxon>Ascomycota</taxon>
        <taxon>Pezizomycotina</taxon>
        <taxon>Eurotiomycetes</taxon>
        <taxon>Eurotiomycetidae</taxon>
        <taxon>Onygenales</taxon>
        <taxon>Onygenaceae</taxon>
        <taxon>Coccidioides</taxon>
    </lineage>
</organism>
<dbReference type="Proteomes" id="UP000054567">
    <property type="component" value="Unassembled WGS sequence"/>
</dbReference>
<dbReference type="EMBL" id="DS268109">
    <property type="protein sequence ID" value="KMM66227.1"/>
    <property type="molecule type" value="Genomic_DNA"/>
</dbReference>
<evidence type="ECO:0000313" key="8">
    <source>
        <dbReference type="EMBL" id="KMM66227.1"/>
    </source>
</evidence>
<evidence type="ECO:0000313" key="9">
    <source>
        <dbReference type="Proteomes" id="UP000054567"/>
    </source>
</evidence>
<dbReference type="InterPro" id="IPR018464">
    <property type="entry name" value="CENP-O"/>
</dbReference>
<dbReference type="PANTHER" id="PTHR14582">
    <property type="entry name" value="INNER KINETOCHORE SUBUNIT MAL2"/>
    <property type="match status" value="1"/>
</dbReference>
<evidence type="ECO:0000256" key="5">
    <source>
        <dbReference type="ARBA" id="ARBA00023242"/>
    </source>
</evidence>
<reference evidence="9" key="2">
    <citation type="journal article" date="2009" name="Genome Res.">
        <title>Comparative genomic analyses of the human fungal pathogens Coccidioides and their relatives.</title>
        <authorList>
            <person name="Sharpton T.J."/>
            <person name="Stajich J.E."/>
            <person name="Rounsley S.D."/>
            <person name="Gardner M.J."/>
            <person name="Wortman J.R."/>
            <person name="Jordar V.S."/>
            <person name="Maiti R."/>
            <person name="Kodira C.D."/>
            <person name="Neafsey D.E."/>
            <person name="Zeng Q."/>
            <person name="Hung C.-Y."/>
            <person name="McMahan C."/>
            <person name="Muszewska A."/>
            <person name="Grynberg M."/>
            <person name="Mandel M.A."/>
            <person name="Kellner E.M."/>
            <person name="Barker B.M."/>
            <person name="Galgiani J.N."/>
            <person name="Orbach M.J."/>
            <person name="Kirkland T.N."/>
            <person name="Cole G.T."/>
            <person name="Henn M.R."/>
            <person name="Birren B.W."/>
            <person name="Taylor J.W."/>
        </authorList>
    </citation>
    <scope>NUCLEOTIDE SEQUENCE [LARGE SCALE GENOMIC DNA]</scope>
    <source>
        <strain evidence="9">RMSCC 3488</strain>
    </source>
</reference>
<dbReference type="GO" id="GO:0031511">
    <property type="term" value="C:Mis6-Sim4 complex"/>
    <property type="evidence" value="ECO:0007669"/>
    <property type="project" value="TreeGrafter"/>
</dbReference>
<comment type="subcellular location">
    <subcellularLocation>
        <location evidence="2">Chromosome</location>
        <location evidence="2">Centromere</location>
    </subcellularLocation>
    <subcellularLocation>
        <location evidence="1">Nucleus</location>
    </subcellularLocation>
</comment>
<evidence type="ECO:0000256" key="6">
    <source>
        <dbReference type="ARBA" id="ARBA00023328"/>
    </source>
</evidence>
<protein>
    <recommendedName>
        <fullName evidence="10">Cenp-O kinetochore centromere component</fullName>
    </recommendedName>
</protein>
<dbReference type="AlphaFoldDB" id="A0A0J6I4C9"/>
<keyword evidence="4" id="KW-0158">Chromosome</keyword>
<keyword evidence="7" id="KW-0175">Coiled coil</keyword>
<evidence type="ECO:0008006" key="10">
    <source>
        <dbReference type="Google" id="ProtNLM"/>
    </source>
</evidence>
<reference evidence="8 9" key="1">
    <citation type="submission" date="2007-06" db="EMBL/GenBank/DDBJ databases">
        <title>The Genome Sequence of Coccidioides posadasii RMSCC_3488.</title>
        <authorList>
            <consortium name="Coccidioides Genome Resources Consortium"/>
            <consortium name="The Broad Institute Genome Sequencing Platform"/>
            <person name="Henn M.R."/>
            <person name="Sykes S."/>
            <person name="Young S."/>
            <person name="Jaffe D."/>
            <person name="Berlin A."/>
            <person name="Alvarez P."/>
            <person name="Butler J."/>
            <person name="Gnerre S."/>
            <person name="Grabherr M."/>
            <person name="Mauceli E."/>
            <person name="Brockman W."/>
            <person name="Kodira C."/>
            <person name="Alvarado L."/>
            <person name="Zeng Q."/>
            <person name="Crawford M."/>
            <person name="Antoine C."/>
            <person name="Devon K."/>
            <person name="Galgiani J."/>
            <person name="Orsborn K."/>
            <person name="Lewis M.L."/>
            <person name="Nusbaum C."/>
            <person name="Galagan J."/>
            <person name="Birren B."/>
        </authorList>
    </citation>
    <scope>NUCLEOTIDE SEQUENCE [LARGE SCALE GENOMIC DNA]</scope>
    <source>
        <strain evidence="8 9">RMSCC 3488</strain>
    </source>
</reference>
<name>A0A0J6I4C9_COCPO</name>
<comment type="similarity">
    <text evidence="3">Belongs to the CENP-O/MCM21 family.</text>
</comment>
<evidence type="ECO:0000256" key="7">
    <source>
        <dbReference type="SAM" id="Coils"/>
    </source>
</evidence>
<dbReference type="GO" id="GO:0005634">
    <property type="term" value="C:nucleus"/>
    <property type="evidence" value="ECO:0007669"/>
    <property type="project" value="UniProtKB-SubCell"/>
</dbReference>
<proteinExistence type="inferred from homology"/>
<accession>A0A0J6I4C9</accession>
<evidence type="ECO:0000256" key="3">
    <source>
        <dbReference type="ARBA" id="ARBA00007321"/>
    </source>
</evidence>